<dbReference type="Gene3D" id="3.10.450.50">
    <property type="match status" value="1"/>
</dbReference>
<evidence type="ECO:0000256" key="1">
    <source>
        <dbReference type="SAM" id="SignalP"/>
    </source>
</evidence>
<evidence type="ECO:0000313" key="2">
    <source>
        <dbReference type="EMBL" id="MVN74875.1"/>
    </source>
</evidence>
<proteinExistence type="predicted"/>
<evidence type="ECO:0000313" key="3">
    <source>
        <dbReference type="Proteomes" id="UP000441336"/>
    </source>
</evidence>
<protein>
    <recommendedName>
        <fullName evidence="4">DUF4440 domain-containing protein</fullName>
    </recommendedName>
</protein>
<dbReference type="PROSITE" id="PS51257">
    <property type="entry name" value="PROKAR_LIPOPROTEIN"/>
    <property type="match status" value="1"/>
</dbReference>
<dbReference type="SUPFAM" id="SSF54427">
    <property type="entry name" value="NTF2-like"/>
    <property type="match status" value="1"/>
</dbReference>
<name>A0A7K1T900_9BACT</name>
<dbReference type="RefSeq" id="WP_157561654.1">
    <property type="nucleotide sequence ID" value="NZ_WQKZ01000001.1"/>
</dbReference>
<sequence>MKNALPLLALATLLGGCSSNASTPPAEAAASSTAMASTTIGEQFMEAAMKEDTAKIRSLLADRVVVLGSSPKQRLTGKDSAATIAFAKDGRTADFKFTPLAKGGDANMVYYSGFYSQKVLPSPKYKQGGIDAGSYLMIASKDSKNDWKISYFHFASVPLQVNK</sequence>
<organism evidence="2 3">
    <name type="scientific">Hymenobacter ginkgonis</name>
    <dbReference type="NCBI Taxonomy" id="2682976"/>
    <lineage>
        <taxon>Bacteria</taxon>
        <taxon>Pseudomonadati</taxon>
        <taxon>Bacteroidota</taxon>
        <taxon>Cytophagia</taxon>
        <taxon>Cytophagales</taxon>
        <taxon>Hymenobacteraceae</taxon>
        <taxon>Hymenobacter</taxon>
    </lineage>
</organism>
<dbReference type="Proteomes" id="UP000441336">
    <property type="component" value="Unassembled WGS sequence"/>
</dbReference>
<keyword evidence="1" id="KW-0732">Signal</keyword>
<dbReference type="EMBL" id="WQKZ01000001">
    <property type="protein sequence ID" value="MVN74875.1"/>
    <property type="molecule type" value="Genomic_DNA"/>
</dbReference>
<accession>A0A7K1T900</accession>
<reference evidence="2 3" key="1">
    <citation type="submission" date="2019-12" db="EMBL/GenBank/DDBJ databases">
        <title>Hymenobacter sp. HMF4947 Genome sequencing and assembly.</title>
        <authorList>
            <person name="Kang H."/>
            <person name="Cha I."/>
            <person name="Kim H."/>
            <person name="Joh K."/>
        </authorList>
    </citation>
    <scope>NUCLEOTIDE SEQUENCE [LARGE SCALE GENOMIC DNA]</scope>
    <source>
        <strain evidence="2 3">HMF4947</strain>
    </source>
</reference>
<evidence type="ECO:0008006" key="4">
    <source>
        <dbReference type="Google" id="ProtNLM"/>
    </source>
</evidence>
<comment type="caution">
    <text evidence="2">The sequence shown here is derived from an EMBL/GenBank/DDBJ whole genome shotgun (WGS) entry which is preliminary data.</text>
</comment>
<gene>
    <name evidence="2" type="ORF">GO988_00895</name>
</gene>
<feature type="signal peptide" evidence="1">
    <location>
        <begin position="1"/>
        <end position="21"/>
    </location>
</feature>
<keyword evidence="3" id="KW-1185">Reference proteome</keyword>
<dbReference type="AlphaFoldDB" id="A0A7K1T900"/>
<feature type="chain" id="PRO_5029673303" description="DUF4440 domain-containing protein" evidence="1">
    <location>
        <begin position="22"/>
        <end position="163"/>
    </location>
</feature>
<dbReference type="InterPro" id="IPR032710">
    <property type="entry name" value="NTF2-like_dom_sf"/>
</dbReference>